<gene>
    <name evidence="2" type="ORF">CR201_G0050290</name>
</gene>
<organism evidence="2">
    <name type="scientific">Pongo abelii</name>
    <name type="common">Sumatran orangutan</name>
    <name type="synonym">Pongo pygmaeus abelii</name>
    <dbReference type="NCBI Taxonomy" id="9601"/>
    <lineage>
        <taxon>Eukaryota</taxon>
        <taxon>Metazoa</taxon>
        <taxon>Chordata</taxon>
        <taxon>Craniata</taxon>
        <taxon>Vertebrata</taxon>
        <taxon>Euteleostomi</taxon>
        <taxon>Mammalia</taxon>
        <taxon>Eutheria</taxon>
        <taxon>Euarchontoglires</taxon>
        <taxon>Primates</taxon>
        <taxon>Haplorrhini</taxon>
        <taxon>Catarrhini</taxon>
        <taxon>Hominidae</taxon>
        <taxon>Pongo</taxon>
    </lineage>
</organism>
<accession>A0A2J8RK58</accession>
<comment type="caution">
    <text evidence="2">The sequence shown here is derived from an EMBL/GenBank/DDBJ whole genome shotgun (WGS) entry which is preliminary data.</text>
</comment>
<reference evidence="2" key="1">
    <citation type="submission" date="2017-12" db="EMBL/GenBank/DDBJ databases">
        <title>High-resolution comparative analysis of great ape genomes.</title>
        <authorList>
            <person name="Pollen A."/>
            <person name="Hastie A."/>
            <person name="Hormozdiari F."/>
            <person name="Dougherty M."/>
            <person name="Liu R."/>
            <person name="Chaisson M."/>
            <person name="Hoppe E."/>
            <person name="Hill C."/>
            <person name="Pang A."/>
            <person name="Hillier L."/>
            <person name="Baker C."/>
            <person name="Armstrong J."/>
            <person name="Shendure J."/>
            <person name="Paten B."/>
            <person name="Wilson R."/>
            <person name="Chao H."/>
            <person name="Schneider V."/>
            <person name="Ventura M."/>
            <person name="Kronenberg Z."/>
            <person name="Murali S."/>
            <person name="Gordon D."/>
            <person name="Cantsilieris S."/>
            <person name="Munson K."/>
            <person name="Nelson B."/>
            <person name="Raja A."/>
            <person name="Underwood J."/>
            <person name="Diekhans M."/>
            <person name="Fiddes I."/>
            <person name="Haussler D."/>
            <person name="Eichler E."/>
        </authorList>
    </citation>
    <scope>NUCLEOTIDE SEQUENCE [LARGE SCALE GENOMIC DNA]</scope>
    <source>
        <strain evidence="2">Susie</strain>
    </source>
</reference>
<dbReference type="AlphaFoldDB" id="A0A2J8RK58"/>
<evidence type="ECO:0000313" key="2">
    <source>
        <dbReference type="EMBL" id="PNJ08890.1"/>
    </source>
</evidence>
<dbReference type="EMBL" id="NDHI03003681">
    <property type="protein sequence ID" value="PNJ08890.1"/>
    <property type="molecule type" value="Genomic_DNA"/>
</dbReference>
<protein>
    <submittedName>
        <fullName evidence="2">GIMAP6 isoform 3</fullName>
    </submittedName>
</protein>
<feature type="region of interest" description="Disordered" evidence="1">
    <location>
        <begin position="1"/>
        <end position="62"/>
    </location>
</feature>
<proteinExistence type="predicted"/>
<evidence type="ECO:0000256" key="1">
    <source>
        <dbReference type="SAM" id="MobiDB-lite"/>
    </source>
</evidence>
<name>A0A2J8RK58_PONAB</name>
<sequence length="62" mass="6924">MEEEEYEQIPQENPSEKLSQDPVLELSGGLTRGGSCYPPSHRLIRPRAPRRAPGDTTGPVHR</sequence>